<evidence type="ECO:0000313" key="15">
    <source>
        <dbReference type="RefSeq" id="XP_014663320.1"/>
    </source>
</evidence>
<comment type="catalytic activity">
    <reaction evidence="10">
        <text>N-terminal L-seryl-[histone H2A] + acetyl-CoA = N-terminal N(alpha)-acetyl-L-seryl-[histone H2A] + CoA + H(+)</text>
        <dbReference type="Rhea" id="RHEA:50600"/>
        <dbReference type="Rhea" id="RHEA-COMP:12742"/>
        <dbReference type="Rhea" id="RHEA-COMP:12744"/>
        <dbReference type="ChEBI" id="CHEBI:15378"/>
        <dbReference type="ChEBI" id="CHEBI:57287"/>
        <dbReference type="ChEBI" id="CHEBI:57288"/>
        <dbReference type="ChEBI" id="CHEBI:64738"/>
        <dbReference type="ChEBI" id="CHEBI:83690"/>
        <dbReference type="EC" id="2.3.1.257"/>
    </reaction>
</comment>
<evidence type="ECO:0000256" key="8">
    <source>
        <dbReference type="ARBA" id="ARBA00023242"/>
    </source>
</evidence>
<feature type="domain" description="N-acetyltransferase" evidence="13">
    <location>
        <begin position="76"/>
        <end position="218"/>
    </location>
</feature>
<dbReference type="PANTHER" id="PTHR20531">
    <property type="entry name" value="N-ALPHA-ACETYLTRANSFERASE 40"/>
    <property type="match status" value="1"/>
</dbReference>
<evidence type="ECO:0000256" key="5">
    <source>
        <dbReference type="ARBA" id="ARBA00015043"/>
    </source>
</evidence>
<evidence type="ECO:0000256" key="9">
    <source>
        <dbReference type="ARBA" id="ARBA00023315"/>
    </source>
</evidence>
<dbReference type="SUPFAM" id="SSF55729">
    <property type="entry name" value="Acyl-CoA N-acyltransferases (Nat)"/>
    <property type="match status" value="1"/>
</dbReference>
<dbReference type="EC" id="2.3.1.257" evidence="4"/>
<evidence type="ECO:0000313" key="14">
    <source>
        <dbReference type="Proteomes" id="UP000695022"/>
    </source>
</evidence>
<dbReference type="RefSeq" id="XP_014663320.1">
    <property type="nucleotide sequence ID" value="XM_014807834.1"/>
</dbReference>
<accession>A0ABM1DTP9</accession>
<dbReference type="InterPro" id="IPR000182">
    <property type="entry name" value="GNAT_dom"/>
</dbReference>
<dbReference type="RefSeq" id="XP_014663321.1">
    <property type="nucleotide sequence ID" value="XM_014807835.1"/>
</dbReference>
<evidence type="ECO:0000256" key="4">
    <source>
        <dbReference type="ARBA" id="ARBA00012950"/>
    </source>
</evidence>
<organism evidence="14 15">
    <name type="scientific">Priapulus caudatus</name>
    <name type="common">Priapulid worm</name>
    <dbReference type="NCBI Taxonomy" id="37621"/>
    <lineage>
        <taxon>Eukaryota</taxon>
        <taxon>Metazoa</taxon>
        <taxon>Ecdysozoa</taxon>
        <taxon>Scalidophora</taxon>
        <taxon>Priapulida</taxon>
        <taxon>Priapulimorpha</taxon>
        <taxon>Priapulimorphida</taxon>
        <taxon>Priapulidae</taxon>
        <taxon>Priapulus</taxon>
    </lineage>
</organism>
<dbReference type="GeneID" id="106806009"/>
<keyword evidence="7" id="KW-0808">Transferase</keyword>
<reference evidence="15 16" key="1">
    <citation type="submission" date="2025-05" db="UniProtKB">
        <authorList>
            <consortium name="RefSeq"/>
        </authorList>
    </citation>
    <scope>IDENTIFICATION</scope>
</reference>
<evidence type="ECO:0000256" key="2">
    <source>
        <dbReference type="ARBA" id="ARBA00004496"/>
    </source>
</evidence>
<keyword evidence="14" id="KW-1185">Reference proteome</keyword>
<keyword evidence="6" id="KW-0963">Cytoplasm</keyword>
<name>A0ABM1DTP9_PRICU</name>
<comment type="similarity">
    <text evidence="3">Belongs to the acetyltransferase family. NAA40 subfamily.</text>
</comment>
<evidence type="ECO:0000259" key="13">
    <source>
        <dbReference type="PROSITE" id="PS51186"/>
    </source>
</evidence>
<evidence type="ECO:0000256" key="7">
    <source>
        <dbReference type="ARBA" id="ARBA00022679"/>
    </source>
</evidence>
<keyword evidence="9" id="KW-0012">Acyltransferase</keyword>
<sequence>MGRKSGMKGSFKERRQKWKEESERIAQAQKRVAEANKMTDPFQELSMGAFQKFDRNDISINIEAKRVADLDEETLQWCIDLTKVNMQDIYEMSEGGWSDRAKREEMTHESVWYLIARNQQGQRKALVHFRFDMDYEVEVVYCYEIQLVKEVQKKGLGKFLMQILELFAFKTGMKKVMCTVFSHNTGSMAFFKKIKYVVDETQPDPLMDGEVDYEILSKPIKPAPPARMPTATRAADAVPTLVPAAS</sequence>
<evidence type="ECO:0000256" key="11">
    <source>
        <dbReference type="ARBA" id="ARBA00049524"/>
    </source>
</evidence>
<evidence type="ECO:0000256" key="3">
    <source>
        <dbReference type="ARBA" id="ARBA00008870"/>
    </source>
</evidence>
<dbReference type="InterPro" id="IPR016181">
    <property type="entry name" value="Acyl_CoA_acyltransferase"/>
</dbReference>
<comment type="subcellular location">
    <subcellularLocation>
        <location evidence="2">Cytoplasm</location>
    </subcellularLocation>
    <subcellularLocation>
        <location evidence="1">Nucleus</location>
    </subcellularLocation>
</comment>
<dbReference type="PROSITE" id="PS51186">
    <property type="entry name" value="GNAT"/>
    <property type="match status" value="1"/>
</dbReference>
<dbReference type="Gene3D" id="3.40.630.30">
    <property type="match status" value="1"/>
</dbReference>
<protein>
    <recommendedName>
        <fullName evidence="5">N-alpha-acetyltransferase 40</fullName>
        <ecNumber evidence="4">2.3.1.257</ecNumber>
    </recommendedName>
</protein>
<comment type="catalytic activity">
    <reaction evidence="11">
        <text>N-terminal L-seryl-[histone H4] + acetyl-CoA = N-terminal N(alpha)-acetyl-L-seryl-[histone H4] + CoA + H(+)</text>
        <dbReference type="Rhea" id="RHEA:50596"/>
        <dbReference type="Rhea" id="RHEA-COMP:12740"/>
        <dbReference type="Rhea" id="RHEA-COMP:12743"/>
        <dbReference type="ChEBI" id="CHEBI:15378"/>
        <dbReference type="ChEBI" id="CHEBI:57287"/>
        <dbReference type="ChEBI" id="CHEBI:57288"/>
        <dbReference type="ChEBI" id="CHEBI:64738"/>
        <dbReference type="ChEBI" id="CHEBI:83690"/>
        <dbReference type="EC" id="2.3.1.257"/>
    </reaction>
</comment>
<dbReference type="InterPro" id="IPR039949">
    <property type="entry name" value="NAA40"/>
</dbReference>
<evidence type="ECO:0000256" key="1">
    <source>
        <dbReference type="ARBA" id="ARBA00004123"/>
    </source>
</evidence>
<evidence type="ECO:0000256" key="12">
    <source>
        <dbReference type="SAM" id="MobiDB-lite"/>
    </source>
</evidence>
<evidence type="ECO:0000313" key="16">
    <source>
        <dbReference type="RefSeq" id="XP_014663321.1"/>
    </source>
</evidence>
<keyword evidence="8" id="KW-0539">Nucleus</keyword>
<dbReference type="Pfam" id="PF00583">
    <property type="entry name" value="Acetyltransf_1"/>
    <property type="match status" value="1"/>
</dbReference>
<dbReference type="PANTHER" id="PTHR20531:SF1">
    <property type="entry name" value="N-ALPHA-ACETYLTRANSFERASE 40"/>
    <property type="match status" value="1"/>
</dbReference>
<proteinExistence type="inferred from homology"/>
<gene>
    <name evidence="15 16" type="primary">LOC106806009</name>
</gene>
<evidence type="ECO:0000256" key="10">
    <source>
        <dbReference type="ARBA" id="ARBA00047821"/>
    </source>
</evidence>
<feature type="region of interest" description="Disordered" evidence="12">
    <location>
        <begin position="1"/>
        <end position="31"/>
    </location>
</feature>
<evidence type="ECO:0000256" key="6">
    <source>
        <dbReference type="ARBA" id="ARBA00022490"/>
    </source>
</evidence>
<dbReference type="Proteomes" id="UP000695022">
    <property type="component" value="Unplaced"/>
</dbReference>
<feature type="compositionally biased region" description="Basic and acidic residues" evidence="12">
    <location>
        <begin position="10"/>
        <end position="24"/>
    </location>
</feature>